<dbReference type="PROSITE" id="PS51746">
    <property type="entry name" value="PPM_2"/>
    <property type="match status" value="1"/>
</dbReference>
<evidence type="ECO:0000313" key="2">
    <source>
        <dbReference type="EMBL" id="QHT10484.1"/>
    </source>
</evidence>
<sequence>MAAIVSKSTSTNMFSNVNEVEDCDITPLFKMARSESSTTPIFYGSLCKQLDKRQDLGVHGKYEKGYYIGAFDGHGTNKCIELMRQFDYAQIAMNPLSIHDMVPKEGLFNSGSTMNFTTIQVEDEIIVTNYNAGDSECMIFVNDELVFESVSHSLNNPAEKVRIRPLLAVHRPTTGAWAPIPISATRMTVHRSDIANFNTGESIVPTMALGHNNMTEFVPDVKTMRFKLTDCVRIISGSDGFWGMIVKSVDEDKLKTLKLEELVDFAEKRWKQQWEYAADIKNPDKIEITHFPGYDDITVCIWDNMY</sequence>
<dbReference type="Gene3D" id="3.60.40.10">
    <property type="entry name" value="PPM-type phosphatase domain"/>
    <property type="match status" value="1"/>
</dbReference>
<organism evidence="2">
    <name type="scientific">viral metagenome</name>
    <dbReference type="NCBI Taxonomy" id="1070528"/>
    <lineage>
        <taxon>unclassified sequences</taxon>
        <taxon>metagenomes</taxon>
        <taxon>organismal metagenomes</taxon>
    </lineage>
</organism>
<dbReference type="EMBL" id="MN739521">
    <property type="protein sequence ID" value="QHT10484.1"/>
    <property type="molecule type" value="Genomic_DNA"/>
</dbReference>
<feature type="domain" description="PPM-type phosphatase" evidence="1">
    <location>
        <begin position="42"/>
        <end position="304"/>
    </location>
</feature>
<proteinExistence type="predicted"/>
<accession>A0A6C0D317</accession>
<protein>
    <recommendedName>
        <fullName evidence="1">PPM-type phosphatase domain-containing protein</fullName>
    </recommendedName>
</protein>
<dbReference type="SUPFAM" id="SSF81606">
    <property type="entry name" value="PP2C-like"/>
    <property type="match status" value="1"/>
</dbReference>
<evidence type="ECO:0000259" key="1">
    <source>
        <dbReference type="PROSITE" id="PS51746"/>
    </source>
</evidence>
<dbReference type="AlphaFoldDB" id="A0A6C0D317"/>
<dbReference type="InterPro" id="IPR001932">
    <property type="entry name" value="PPM-type_phosphatase-like_dom"/>
</dbReference>
<reference evidence="2" key="1">
    <citation type="journal article" date="2020" name="Nature">
        <title>Giant virus diversity and host interactions through global metagenomics.</title>
        <authorList>
            <person name="Schulz F."/>
            <person name="Roux S."/>
            <person name="Paez-Espino D."/>
            <person name="Jungbluth S."/>
            <person name="Walsh D.A."/>
            <person name="Denef V.J."/>
            <person name="McMahon K.D."/>
            <person name="Konstantinidis K.T."/>
            <person name="Eloe-Fadrosh E.A."/>
            <person name="Kyrpides N.C."/>
            <person name="Woyke T."/>
        </authorList>
    </citation>
    <scope>NUCLEOTIDE SEQUENCE</scope>
    <source>
        <strain evidence="2">GVMAG-M-3300023174-107</strain>
    </source>
</reference>
<dbReference type="InterPro" id="IPR036457">
    <property type="entry name" value="PPM-type-like_dom_sf"/>
</dbReference>
<name>A0A6C0D317_9ZZZZ</name>